<organism evidence="1 2">
    <name type="scientific">Desulfocapsa sulfexigens (strain DSM 10523 / SB164P1)</name>
    <dbReference type="NCBI Taxonomy" id="1167006"/>
    <lineage>
        <taxon>Bacteria</taxon>
        <taxon>Pseudomonadati</taxon>
        <taxon>Thermodesulfobacteriota</taxon>
        <taxon>Desulfobulbia</taxon>
        <taxon>Desulfobulbales</taxon>
        <taxon>Desulfocapsaceae</taxon>
        <taxon>Desulfocapsa</taxon>
    </lineage>
</organism>
<proteinExistence type="predicted"/>
<gene>
    <name evidence="1" type="ordered locus">UWK_00820</name>
</gene>
<name>M1NC87_DESSD</name>
<protein>
    <submittedName>
        <fullName evidence="1">Uncharacterized protein</fullName>
    </submittedName>
</protein>
<dbReference type="EMBL" id="CP003985">
    <property type="protein sequence ID" value="AGF77394.1"/>
    <property type="molecule type" value="Genomic_DNA"/>
</dbReference>
<sequence>MTSQEAIRVLMLSPIYFRLTPADRRQLIREYCNLFTQVCKRRQRAKKEE</sequence>
<dbReference type="RefSeq" id="WP_015403090.1">
    <property type="nucleotide sequence ID" value="NC_020304.1"/>
</dbReference>
<evidence type="ECO:0000313" key="1">
    <source>
        <dbReference type="EMBL" id="AGF77394.1"/>
    </source>
</evidence>
<dbReference type="Proteomes" id="UP000011721">
    <property type="component" value="Chromosome"/>
</dbReference>
<dbReference type="AlphaFoldDB" id="M1NC87"/>
<keyword evidence="2" id="KW-1185">Reference proteome</keyword>
<dbReference type="KEGG" id="dsf:UWK_00820"/>
<dbReference type="STRING" id="1167006.UWK_00820"/>
<evidence type="ECO:0000313" key="2">
    <source>
        <dbReference type="Proteomes" id="UP000011721"/>
    </source>
</evidence>
<reference evidence="2" key="1">
    <citation type="journal article" date="2013" name="Stand. Genomic Sci.">
        <title>Complete genome sequence of Desulfocapsa sulfexigens, a marine deltaproteobacterium specialized in disproportionating inorganic sulfur compounds.</title>
        <authorList>
            <person name="Finster K.W."/>
            <person name="Kjeldsen K.U."/>
            <person name="Kube M."/>
            <person name="Reinhardt R."/>
            <person name="Mussmann M."/>
            <person name="Amann R."/>
            <person name="Schreiber L."/>
        </authorList>
    </citation>
    <scope>NUCLEOTIDE SEQUENCE [LARGE SCALE GENOMIC DNA]</scope>
    <source>
        <strain evidence="2">DSM 10523 / SB164P1</strain>
    </source>
</reference>
<dbReference type="HOGENOM" id="CLU_215781_0_0_7"/>
<dbReference type="PATRIC" id="fig|1167006.5.peg.923"/>
<accession>M1NC87</accession>